<dbReference type="OrthoDB" id="3565018at2759"/>
<feature type="non-terminal residue" evidence="4">
    <location>
        <position position="1"/>
    </location>
</feature>
<feature type="signal peptide" evidence="2">
    <location>
        <begin position="1"/>
        <end position="18"/>
    </location>
</feature>
<dbReference type="EMBL" id="CAINUL010000016">
    <property type="protein sequence ID" value="CAD0113468.1"/>
    <property type="molecule type" value="Genomic_DNA"/>
</dbReference>
<dbReference type="Pfam" id="PF24476">
    <property type="entry name" value="DUF7580"/>
    <property type="match status" value="1"/>
</dbReference>
<protein>
    <recommendedName>
        <fullName evidence="3">DUF7580 domain-containing protein</fullName>
    </recommendedName>
</protein>
<sequence length="567" mass="63469">MAEAAGLVLGAIPLVFLALDKYQDCLEFGRSYAKYNDTLTSIRDEISLQQMLFHGTMEMMGLSRPTYVELEDCLRIRFPENHIQFMRYIRKMAATIDRLMARLEIDTNSKQSERTSSRVGWEWRRVKRSLSTKERKKMFDELQHSNNVLRTLLSKPEVPLEDWTPMVQTFVARYNQTDCDAVRYQACEVKKALDACWQCSCSHRTSLDLNWHTNRPTRSPVFIVSLSYNMTNNTNSTGSAQWRKTQVKVDGTGISSGTRKDEQVLGPSMADTLAVSSSQSSIMIQQQRSLWSHLRPRSRSTSPLPPSPSGAATIALADTGREIDSLCRFIQGLDNGGEPLGFLPIPGGTKRVHLESIPGLHITEEATLVHLLPPNKPPTHLKLSRRKRLEIAVAAAWTTLLLCDTPWLNRTWDKHGLCFFSENVSTAGLPLAGRCVSMMQGCALGSHPATSAGAILQNKIIRNEAIFALGVLLIELGLNRSFEECKRTKNIGTTATNVVDDYDVADSLIEDVFDEVGEPYGNAVQRCIRFAFPGRDTTKNFSHATFRQYFHNLVVAPIEATLSTVPL</sequence>
<evidence type="ECO:0000313" key="5">
    <source>
        <dbReference type="Proteomes" id="UP000745764"/>
    </source>
</evidence>
<keyword evidence="2" id="KW-0732">Signal</keyword>
<dbReference type="Proteomes" id="UP000745764">
    <property type="component" value="Unassembled WGS sequence"/>
</dbReference>
<evidence type="ECO:0000256" key="2">
    <source>
        <dbReference type="SAM" id="SignalP"/>
    </source>
</evidence>
<dbReference type="Gene3D" id="1.20.120.1020">
    <property type="entry name" value="Prion-inhibition and propagation, HeLo domain"/>
    <property type="match status" value="1"/>
</dbReference>
<dbReference type="PANTHER" id="PTHR35186">
    <property type="entry name" value="ANK_REP_REGION DOMAIN-CONTAINING PROTEIN"/>
    <property type="match status" value="1"/>
</dbReference>
<feature type="domain" description="DUF7580" evidence="3">
    <location>
        <begin position="181"/>
        <end position="563"/>
    </location>
</feature>
<comment type="caution">
    <text evidence="4">The sequence shown here is derived from an EMBL/GenBank/DDBJ whole genome shotgun (WGS) entry which is preliminary data.</text>
</comment>
<gene>
    <name evidence="4" type="ORF">AWRI4620_LOCUS7723</name>
</gene>
<feature type="region of interest" description="Disordered" evidence="1">
    <location>
        <begin position="292"/>
        <end position="312"/>
    </location>
</feature>
<dbReference type="AlphaFoldDB" id="A0A9N8KTS2"/>
<dbReference type="PANTHER" id="PTHR35186:SF4">
    <property type="entry name" value="PRION-INHIBITION AND PROPAGATION HELO DOMAIN-CONTAINING PROTEIN"/>
    <property type="match status" value="1"/>
</dbReference>
<dbReference type="InterPro" id="IPR038305">
    <property type="entry name" value="HeLo_sf"/>
</dbReference>
<proteinExistence type="predicted"/>
<evidence type="ECO:0000259" key="3">
    <source>
        <dbReference type="Pfam" id="PF24476"/>
    </source>
</evidence>
<feature type="chain" id="PRO_5040264088" description="DUF7580 domain-containing protein" evidence="2">
    <location>
        <begin position="19"/>
        <end position="567"/>
    </location>
</feature>
<organism evidence="4 5">
    <name type="scientific">Aureobasidium uvarum</name>
    <dbReference type="NCBI Taxonomy" id="2773716"/>
    <lineage>
        <taxon>Eukaryota</taxon>
        <taxon>Fungi</taxon>
        <taxon>Dikarya</taxon>
        <taxon>Ascomycota</taxon>
        <taxon>Pezizomycotina</taxon>
        <taxon>Dothideomycetes</taxon>
        <taxon>Dothideomycetidae</taxon>
        <taxon>Dothideales</taxon>
        <taxon>Saccotheciaceae</taxon>
        <taxon>Aureobasidium</taxon>
    </lineage>
</organism>
<name>A0A9N8KTS2_9PEZI</name>
<evidence type="ECO:0000313" key="4">
    <source>
        <dbReference type="EMBL" id="CAD0113468.1"/>
    </source>
</evidence>
<dbReference type="InterPro" id="IPR056002">
    <property type="entry name" value="DUF7580"/>
</dbReference>
<reference evidence="4" key="1">
    <citation type="submission" date="2020-06" db="EMBL/GenBank/DDBJ databases">
        <authorList>
            <person name="Onetto C."/>
        </authorList>
    </citation>
    <scope>NUCLEOTIDE SEQUENCE</scope>
</reference>
<evidence type="ECO:0000256" key="1">
    <source>
        <dbReference type="SAM" id="MobiDB-lite"/>
    </source>
</evidence>
<keyword evidence="5" id="KW-1185">Reference proteome</keyword>
<accession>A0A9N8KTS2</accession>